<gene>
    <name evidence="2" type="ORF">FGD71_028480</name>
</gene>
<comment type="caution">
    <text evidence="2">The sequence shown here is derived from an EMBL/GenBank/DDBJ whole genome shotgun (WGS) entry which is preliminary data.</text>
</comment>
<evidence type="ECO:0000313" key="3">
    <source>
        <dbReference type="Proteomes" id="UP000317378"/>
    </source>
</evidence>
<feature type="region of interest" description="Disordered" evidence="1">
    <location>
        <begin position="1"/>
        <end position="75"/>
    </location>
</feature>
<evidence type="ECO:0000313" key="2">
    <source>
        <dbReference type="EMBL" id="TPQ18899.1"/>
    </source>
</evidence>
<reference evidence="2 3" key="1">
    <citation type="submission" date="2019-06" db="EMBL/GenBank/DDBJ databases">
        <title>Streptomyces sporangiiformans sp. nov., a novel actinomycete isolated from soil in Mount Song.</title>
        <authorList>
            <person name="Han L."/>
        </authorList>
    </citation>
    <scope>NUCLEOTIDE SEQUENCE [LARGE SCALE GENOMIC DNA]</scope>
    <source>
        <strain evidence="2 3">NEAU-SSA 1</strain>
    </source>
</reference>
<organism evidence="2 3">
    <name type="scientific">Streptomyces sporangiiformans</name>
    <dbReference type="NCBI Taxonomy" id="2315329"/>
    <lineage>
        <taxon>Bacteria</taxon>
        <taxon>Bacillati</taxon>
        <taxon>Actinomycetota</taxon>
        <taxon>Actinomycetes</taxon>
        <taxon>Kitasatosporales</taxon>
        <taxon>Streptomycetaceae</taxon>
        <taxon>Streptomyces</taxon>
    </lineage>
</organism>
<name>A0A505DJS9_9ACTN</name>
<feature type="compositionally biased region" description="Pro residues" evidence="1">
    <location>
        <begin position="1"/>
        <end position="14"/>
    </location>
</feature>
<accession>A0A505DJS9</accession>
<sequence>MGVSSPPPPLPIPIPWGSAPDPAPQTPEGLKYSSPGRHQSARLGAPPSGSWGSLRTRPLRPIAGVWGRSSQGWDG</sequence>
<dbReference type="Proteomes" id="UP000317378">
    <property type="component" value="Unassembled WGS sequence"/>
</dbReference>
<dbReference type="AlphaFoldDB" id="A0A505DJS9"/>
<evidence type="ECO:0000256" key="1">
    <source>
        <dbReference type="SAM" id="MobiDB-lite"/>
    </source>
</evidence>
<keyword evidence="3" id="KW-1185">Reference proteome</keyword>
<dbReference type="EMBL" id="VCHX02000167">
    <property type="protein sequence ID" value="TPQ18899.1"/>
    <property type="molecule type" value="Genomic_DNA"/>
</dbReference>
<protein>
    <submittedName>
        <fullName evidence="2">Uncharacterized protein</fullName>
    </submittedName>
</protein>
<proteinExistence type="predicted"/>